<dbReference type="InterPro" id="IPR020828">
    <property type="entry name" value="GlycerAld_3-P_DH_NAD(P)-bd"/>
</dbReference>
<dbReference type="InterPro" id="IPR020831">
    <property type="entry name" value="GlycerAld/Erythrose_P_DH"/>
</dbReference>
<feature type="binding site" evidence="5">
    <location>
        <begin position="160"/>
        <end position="162"/>
    </location>
    <ligand>
        <name>D-glyceraldehyde 3-phosphate</name>
        <dbReference type="ChEBI" id="CHEBI:59776"/>
    </ligand>
</feature>
<comment type="subunit">
    <text evidence="2">Homotetramer.</text>
</comment>
<dbReference type="PROSITE" id="PS00071">
    <property type="entry name" value="GAPDH"/>
    <property type="match status" value="1"/>
</dbReference>
<feature type="binding site" evidence="5">
    <location>
        <begin position="219"/>
        <end position="220"/>
    </location>
    <ligand>
        <name>D-glyceraldehyde 3-phosphate</name>
        <dbReference type="ChEBI" id="CHEBI:59776"/>
    </ligand>
</feature>
<dbReference type="PIRSF" id="PIRSF000149">
    <property type="entry name" value="GAP_DH"/>
    <property type="match status" value="1"/>
</dbReference>
<evidence type="ECO:0000256" key="7">
    <source>
        <dbReference type="PIRSR" id="PIRSR000149-4"/>
    </source>
</evidence>
<dbReference type="CDD" id="cd05214">
    <property type="entry name" value="GAPDH_I_N"/>
    <property type="match status" value="1"/>
</dbReference>
<evidence type="ECO:0000313" key="11">
    <source>
        <dbReference type="EMBL" id="WPU64885.1"/>
    </source>
</evidence>
<dbReference type="GO" id="GO:0006006">
    <property type="term" value="P:glucose metabolic process"/>
    <property type="evidence" value="ECO:0007669"/>
    <property type="project" value="InterPro"/>
</dbReference>
<keyword evidence="6" id="KW-0520">NAD</keyword>
<dbReference type="SUPFAM" id="SSF55347">
    <property type="entry name" value="Glyceraldehyde-3-phosphate dehydrogenase-like, C-terminal domain"/>
    <property type="match status" value="1"/>
</dbReference>
<dbReference type="PANTHER" id="PTHR43148">
    <property type="entry name" value="GLYCERALDEHYDE-3-PHOSPHATE DEHYDROGENASE 2"/>
    <property type="match status" value="1"/>
</dbReference>
<feature type="domain" description="Glyceraldehyde 3-phosphate dehydrogenase NAD(P) binding" evidence="10">
    <location>
        <begin position="4"/>
        <end position="161"/>
    </location>
</feature>
<evidence type="ECO:0000256" key="1">
    <source>
        <dbReference type="ARBA" id="ARBA00007406"/>
    </source>
</evidence>
<dbReference type="InterPro" id="IPR006424">
    <property type="entry name" value="Glyceraldehyde-3-P_DH_1"/>
</dbReference>
<proteinExistence type="inferred from homology"/>
<feature type="binding site" evidence="6">
    <location>
        <begin position="13"/>
        <end position="14"/>
    </location>
    <ligand>
        <name>NAD(+)</name>
        <dbReference type="ChEBI" id="CHEBI:57540"/>
    </ligand>
</feature>
<dbReference type="RefSeq" id="WP_321394539.1">
    <property type="nucleotide sequence ID" value="NZ_CP139487.1"/>
</dbReference>
<name>A0AAX4HNK4_9BACT</name>
<dbReference type="Gene3D" id="3.40.50.720">
    <property type="entry name" value="NAD(P)-binding Rossmann-like Domain"/>
    <property type="match status" value="1"/>
</dbReference>
<feature type="binding site" evidence="6">
    <location>
        <position position="323"/>
    </location>
    <ligand>
        <name>NAD(+)</name>
        <dbReference type="ChEBI" id="CHEBI:57540"/>
    </ligand>
</feature>
<dbReference type="NCBIfam" id="TIGR01534">
    <property type="entry name" value="GAPDH-I"/>
    <property type="match status" value="1"/>
</dbReference>
<feature type="site" description="Activates thiol group during catalysis" evidence="7">
    <location>
        <position position="188"/>
    </location>
</feature>
<dbReference type="CDD" id="cd18126">
    <property type="entry name" value="GAPDH_I_C"/>
    <property type="match status" value="1"/>
</dbReference>
<dbReference type="EC" id="1.2.1.-" evidence="9"/>
<dbReference type="FunFam" id="3.40.50.720:FF:000001">
    <property type="entry name" value="Glyceraldehyde-3-phosphate dehydrogenase"/>
    <property type="match status" value="1"/>
</dbReference>
<dbReference type="AlphaFoldDB" id="A0AAX4HNK4"/>
<dbReference type="GO" id="GO:0051287">
    <property type="term" value="F:NAD binding"/>
    <property type="evidence" value="ECO:0007669"/>
    <property type="project" value="InterPro"/>
</dbReference>
<reference evidence="11 12" key="1">
    <citation type="submission" date="2023-11" db="EMBL/GenBank/DDBJ databases">
        <title>Peredibacter starrii A3.12.</title>
        <authorList>
            <person name="Mitchell R.J."/>
        </authorList>
    </citation>
    <scope>NUCLEOTIDE SEQUENCE [LARGE SCALE GENOMIC DNA]</scope>
    <source>
        <strain evidence="11 12">A3.12</strain>
    </source>
</reference>
<dbReference type="Proteomes" id="UP001324634">
    <property type="component" value="Chromosome"/>
</dbReference>
<evidence type="ECO:0000256" key="8">
    <source>
        <dbReference type="RuleBase" id="RU000397"/>
    </source>
</evidence>
<evidence type="ECO:0000256" key="2">
    <source>
        <dbReference type="ARBA" id="ARBA00011881"/>
    </source>
</evidence>
<dbReference type="FunFam" id="3.30.360.10:FF:000002">
    <property type="entry name" value="Glyceraldehyde-3-phosphate dehydrogenase"/>
    <property type="match status" value="1"/>
</dbReference>
<feature type="binding site" evidence="5">
    <location>
        <position position="191"/>
    </location>
    <ligand>
        <name>D-glyceraldehyde 3-phosphate</name>
        <dbReference type="ChEBI" id="CHEBI:59776"/>
    </ligand>
</feature>
<dbReference type="InterPro" id="IPR036291">
    <property type="entry name" value="NAD(P)-bd_dom_sf"/>
</dbReference>
<evidence type="ECO:0000256" key="9">
    <source>
        <dbReference type="RuleBase" id="RU361160"/>
    </source>
</evidence>
<accession>A0AAX4HNK4</accession>
<gene>
    <name evidence="11" type="primary">gap</name>
    <name evidence="11" type="ORF">SOO65_19505</name>
</gene>
<evidence type="ECO:0000256" key="5">
    <source>
        <dbReference type="PIRSR" id="PIRSR000149-2"/>
    </source>
</evidence>
<dbReference type="KEGG" id="psti:SOO65_19505"/>
<feature type="active site" description="Nucleophile" evidence="4">
    <location>
        <position position="161"/>
    </location>
</feature>
<keyword evidence="12" id="KW-1185">Reference proteome</keyword>
<protein>
    <recommendedName>
        <fullName evidence="9">Glyceraldehyde-3-phosphate dehydrogenase</fullName>
        <ecNumber evidence="9">1.2.1.-</ecNumber>
    </recommendedName>
</protein>
<evidence type="ECO:0000259" key="10">
    <source>
        <dbReference type="SMART" id="SM00846"/>
    </source>
</evidence>
<dbReference type="GO" id="GO:0050661">
    <property type="term" value="F:NADP binding"/>
    <property type="evidence" value="ECO:0007669"/>
    <property type="project" value="InterPro"/>
</dbReference>
<dbReference type="Pfam" id="PF02800">
    <property type="entry name" value="Gp_dh_C"/>
    <property type="match status" value="1"/>
</dbReference>
<keyword evidence="6" id="KW-0547">Nucleotide-binding</keyword>
<dbReference type="PRINTS" id="PR00078">
    <property type="entry name" value="G3PDHDRGNASE"/>
</dbReference>
<sequence length="342" mass="37479">MKTVKIGINGVGRIGRTILRAYFDRIAKNLDTNIEVVAVNNPGIPKPYVHLLKHDSLHGKLEGDFSFNEETAEISYNGRKIKFFSQRNPEELDWSSLGVSVVIDCTGIFKDKAKLGLHMKGTVKKVIMCAPGKDLDGTFVMGINHEKYDSSKHHIISNASCTTNCLAPIVKVLHENFGIVNGLMTTVHAYTSDQNLLDNAHDDLRRARAAALSMIPTSTGAAKALGEVIPEMIGKLDGYAVRVPTPDVSMVDLTVNLEKKATKQEINDAMKKASQGQLKGILGFTDEELVSMDFMGTTESSFFDSKLTNVIGNTAKVVSWYDNEVGFSNRVLDLANFVGQKL</sequence>
<evidence type="ECO:0000256" key="3">
    <source>
        <dbReference type="ARBA" id="ARBA00023002"/>
    </source>
</evidence>
<evidence type="ECO:0000256" key="4">
    <source>
        <dbReference type="PIRSR" id="PIRSR000149-1"/>
    </source>
</evidence>
<dbReference type="SMART" id="SM00846">
    <property type="entry name" value="Gp_dh_N"/>
    <property type="match status" value="1"/>
</dbReference>
<dbReference type="GO" id="GO:0016620">
    <property type="term" value="F:oxidoreductase activity, acting on the aldehyde or oxo group of donors, NAD or NADP as acceptor"/>
    <property type="evidence" value="ECO:0007669"/>
    <property type="project" value="InterPro"/>
</dbReference>
<comment type="similarity">
    <text evidence="1 8">Belongs to the glyceraldehyde-3-phosphate dehydrogenase family.</text>
</comment>
<dbReference type="Pfam" id="PF00044">
    <property type="entry name" value="Gp_dh_N"/>
    <property type="match status" value="1"/>
</dbReference>
<dbReference type="InterPro" id="IPR020830">
    <property type="entry name" value="GlycerAld_3-P_DH_AS"/>
</dbReference>
<feature type="binding site" evidence="5">
    <location>
        <position position="242"/>
    </location>
    <ligand>
        <name>D-glyceraldehyde 3-phosphate</name>
        <dbReference type="ChEBI" id="CHEBI:59776"/>
    </ligand>
</feature>
<dbReference type="EMBL" id="CP139487">
    <property type="protein sequence ID" value="WPU64885.1"/>
    <property type="molecule type" value="Genomic_DNA"/>
</dbReference>
<evidence type="ECO:0000256" key="6">
    <source>
        <dbReference type="PIRSR" id="PIRSR000149-3"/>
    </source>
</evidence>
<keyword evidence="3 9" id="KW-0560">Oxidoreductase</keyword>
<dbReference type="InterPro" id="IPR020829">
    <property type="entry name" value="GlycerAld_3-P_DH_cat"/>
</dbReference>
<organism evidence="11 12">
    <name type="scientific">Peredibacter starrii</name>
    <dbReference type="NCBI Taxonomy" id="28202"/>
    <lineage>
        <taxon>Bacteria</taxon>
        <taxon>Pseudomonadati</taxon>
        <taxon>Bdellovibrionota</taxon>
        <taxon>Bacteriovoracia</taxon>
        <taxon>Bacteriovoracales</taxon>
        <taxon>Bacteriovoracaceae</taxon>
        <taxon>Peredibacter</taxon>
    </lineage>
</organism>
<evidence type="ECO:0000313" key="12">
    <source>
        <dbReference type="Proteomes" id="UP001324634"/>
    </source>
</evidence>
<feature type="binding site" evidence="6">
    <location>
        <position position="87"/>
    </location>
    <ligand>
        <name>NAD(+)</name>
        <dbReference type="ChEBI" id="CHEBI:57540"/>
    </ligand>
</feature>
<dbReference type="SUPFAM" id="SSF51735">
    <property type="entry name" value="NAD(P)-binding Rossmann-fold domains"/>
    <property type="match status" value="1"/>
</dbReference>
<dbReference type="Gene3D" id="3.30.360.10">
    <property type="entry name" value="Dihydrodipicolinate Reductase, domain 2"/>
    <property type="match status" value="1"/>
</dbReference>